<sequence length="268" mass="29283">MKLLVAGADRVDAGKTTFTVGLLEHTGAVGFKPRAGNDHWFHHDDYRHAVEQGRLFGKDARRLADASAGEFDPEDINPVHRFWRPSPGNGTGMLGQKDREFVVDRVAENYVVNETVDVPEFAATHLPLDDAIHVSTLDELNEVMEQLHLVALEGILRRIREQDRAVVESYGNVARPLQEYDPDAVAVVEPGRARVYEGSRYVKACSVASGGPREGQLEERAPAVVDLIDAVDSVQLPALSSAERTDPTAVADAYGHAYESLFDAASTA</sequence>
<proteinExistence type="predicted"/>
<accession>A0ABD6CB88</accession>
<organism evidence="1 2">
    <name type="scientific">Halorientalis brevis</name>
    <dbReference type="NCBI Taxonomy" id="1126241"/>
    <lineage>
        <taxon>Archaea</taxon>
        <taxon>Methanobacteriati</taxon>
        <taxon>Methanobacteriota</taxon>
        <taxon>Stenosarchaea group</taxon>
        <taxon>Halobacteria</taxon>
        <taxon>Halobacteriales</taxon>
        <taxon>Haloarculaceae</taxon>
        <taxon>Halorientalis</taxon>
    </lineage>
</organism>
<protein>
    <submittedName>
        <fullName evidence="1">ATPase</fullName>
    </submittedName>
</protein>
<gene>
    <name evidence="1" type="ORF">ACFR9U_10370</name>
</gene>
<evidence type="ECO:0000313" key="2">
    <source>
        <dbReference type="Proteomes" id="UP001597119"/>
    </source>
</evidence>
<dbReference type="RefSeq" id="WP_247373717.1">
    <property type="nucleotide sequence ID" value="NZ_JALLGV010000001.1"/>
</dbReference>
<dbReference type="Proteomes" id="UP001597119">
    <property type="component" value="Unassembled WGS sequence"/>
</dbReference>
<evidence type="ECO:0000313" key="1">
    <source>
        <dbReference type="EMBL" id="MFD1587390.1"/>
    </source>
</evidence>
<dbReference type="AlphaFoldDB" id="A0ABD6CB88"/>
<name>A0ABD6CB88_9EURY</name>
<comment type="caution">
    <text evidence="1">The sequence shown here is derived from an EMBL/GenBank/DDBJ whole genome shotgun (WGS) entry which is preliminary data.</text>
</comment>
<reference evidence="1 2" key="1">
    <citation type="journal article" date="2019" name="Int. J. Syst. Evol. Microbiol.">
        <title>The Global Catalogue of Microorganisms (GCM) 10K type strain sequencing project: providing services to taxonomists for standard genome sequencing and annotation.</title>
        <authorList>
            <consortium name="The Broad Institute Genomics Platform"/>
            <consortium name="The Broad Institute Genome Sequencing Center for Infectious Disease"/>
            <person name="Wu L."/>
            <person name="Ma J."/>
        </authorList>
    </citation>
    <scope>NUCLEOTIDE SEQUENCE [LARGE SCALE GENOMIC DNA]</scope>
    <source>
        <strain evidence="1 2">CGMCC 1.12125</strain>
    </source>
</reference>
<dbReference type="EMBL" id="JBHUDJ010000003">
    <property type="protein sequence ID" value="MFD1587390.1"/>
    <property type="molecule type" value="Genomic_DNA"/>
</dbReference>
<keyword evidence="2" id="KW-1185">Reference proteome</keyword>